<organism evidence="1">
    <name type="scientific">Spodoptera frugiperda</name>
    <name type="common">Fall armyworm</name>
    <dbReference type="NCBI Taxonomy" id="7108"/>
    <lineage>
        <taxon>Eukaryota</taxon>
        <taxon>Metazoa</taxon>
        <taxon>Ecdysozoa</taxon>
        <taxon>Arthropoda</taxon>
        <taxon>Hexapoda</taxon>
        <taxon>Insecta</taxon>
        <taxon>Pterygota</taxon>
        <taxon>Neoptera</taxon>
        <taxon>Endopterygota</taxon>
        <taxon>Lepidoptera</taxon>
        <taxon>Glossata</taxon>
        <taxon>Ditrysia</taxon>
        <taxon>Noctuoidea</taxon>
        <taxon>Noctuidae</taxon>
        <taxon>Amphipyrinae</taxon>
        <taxon>Spodoptera</taxon>
    </lineage>
</organism>
<accession>A0A2H1WKE2</accession>
<evidence type="ECO:0000313" key="1">
    <source>
        <dbReference type="EMBL" id="SOQ53550.1"/>
    </source>
</evidence>
<name>A0A2H1WKE2_SPOFR</name>
<protein>
    <submittedName>
        <fullName evidence="1">SFRICE_015148</fullName>
    </submittedName>
</protein>
<proteinExistence type="predicted"/>
<dbReference type="EMBL" id="ODYU01009259">
    <property type="protein sequence ID" value="SOQ53550.1"/>
    <property type="molecule type" value="Genomic_DNA"/>
</dbReference>
<reference evidence="1" key="1">
    <citation type="submission" date="2016-07" db="EMBL/GenBank/DDBJ databases">
        <authorList>
            <person name="Bretaudeau A."/>
        </authorList>
    </citation>
    <scope>NUCLEOTIDE SEQUENCE</scope>
    <source>
        <strain evidence="1">Rice</strain>
        <tissue evidence="1">Whole body</tissue>
    </source>
</reference>
<gene>
    <name evidence="1" type="ORF">SFRICE_015148</name>
</gene>
<dbReference type="AlphaFoldDB" id="A0A2H1WKE2"/>
<sequence length="114" mass="13274">MSSHAHDIQTRNNNLLITHCAKAGYLVTTPTVQLIYGNRLIPYYMGLVTQMVKSGCMYIVRIAALHAHTYIHAPLPTPSDLKEQNKDWLESEFLRLKKKKRFFYYKLFLLLLTC</sequence>